<dbReference type="AlphaFoldDB" id="A0A9D4QK65"/>
<dbReference type="Proteomes" id="UP000828390">
    <property type="component" value="Unassembled WGS sequence"/>
</dbReference>
<accession>A0A9D4QK65</accession>
<keyword evidence="2" id="KW-1185">Reference proteome</keyword>
<reference evidence="1" key="1">
    <citation type="journal article" date="2019" name="bioRxiv">
        <title>The Genome of the Zebra Mussel, Dreissena polymorpha: A Resource for Invasive Species Research.</title>
        <authorList>
            <person name="McCartney M.A."/>
            <person name="Auch B."/>
            <person name="Kono T."/>
            <person name="Mallez S."/>
            <person name="Zhang Y."/>
            <person name="Obille A."/>
            <person name="Becker A."/>
            <person name="Abrahante J.E."/>
            <person name="Garbe J."/>
            <person name="Badalamenti J.P."/>
            <person name="Herman A."/>
            <person name="Mangelson H."/>
            <person name="Liachko I."/>
            <person name="Sullivan S."/>
            <person name="Sone E.D."/>
            <person name="Koren S."/>
            <person name="Silverstein K.A.T."/>
            <person name="Beckman K.B."/>
            <person name="Gohl D.M."/>
        </authorList>
    </citation>
    <scope>NUCLEOTIDE SEQUENCE</scope>
    <source>
        <strain evidence="1">Duluth1</strain>
        <tissue evidence="1">Whole animal</tissue>
    </source>
</reference>
<name>A0A9D4QK65_DREPO</name>
<proteinExistence type="predicted"/>
<protein>
    <submittedName>
        <fullName evidence="1">Uncharacterized protein</fullName>
    </submittedName>
</protein>
<organism evidence="1 2">
    <name type="scientific">Dreissena polymorpha</name>
    <name type="common">Zebra mussel</name>
    <name type="synonym">Mytilus polymorpha</name>
    <dbReference type="NCBI Taxonomy" id="45954"/>
    <lineage>
        <taxon>Eukaryota</taxon>
        <taxon>Metazoa</taxon>
        <taxon>Spiralia</taxon>
        <taxon>Lophotrochozoa</taxon>
        <taxon>Mollusca</taxon>
        <taxon>Bivalvia</taxon>
        <taxon>Autobranchia</taxon>
        <taxon>Heteroconchia</taxon>
        <taxon>Euheterodonta</taxon>
        <taxon>Imparidentia</taxon>
        <taxon>Neoheterodontei</taxon>
        <taxon>Myida</taxon>
        <taxon>Dreissenoidea</taxon>
        <taxon>Dreissenidae</taxon>
        <taxon>Dreissena</taxon>
    </lineage>
</organism>
<comment type="caution">
    <text evidence="1">The sequence shown here is derived from an EMBL/GenBank/DDBJ whole genome shotgun (WGS) entry which is preliminary data.</text>
</comment>
<evidence type="ECO:0000313" key="2">
    <source>
        <dbReference type="Proteomes" id="UP000828390"/>
    </source>
</evidence>
<dbReference type="EMBL" id="JAIWYP010000004">
    <property type="protein sequence ID" value="KAH3834134.1"/>
    <property type="molecule type" value="Genomic_DNA"/>
</dbReference>
<sequence length="109" mass="11892">MQQARTHSRKYLLPVSVVHVKFSGPNSTIISTDILVLLKVTSPMSLESHVPFCRSRGNVHTADTAILTGSRIGAPRRSAPSKIFHWADICPLTDCSPFALNFSSETSVV</sequence>
<reference evidence="1" key="2">
    <citation type="submission" date="2020-11" db="EMBL/GenBank/DDBJ databases">
        <authorList>
            <person name="McCartney M.A."/>
            <person name="Auch B."/>
            <person name="Kono T."/>
            <person name="Mallez S."/>
            <person name="Becker A."/>
            <person name="Gohl D.M."/>
            <person name="Silverstein K.A.T."/>
            <person name="Koren S."/>
            <person name="Bechman K.B."/>
            <person name="Herman A."/>
            <person name="Abrahante J.E."/>
            <person name="Garbe J."/>
        </authorList>
    </citation>
    <scope>NUCLEOTIDE SEQUENCE</scope>
    <source>
        <strain evidence="1">Duluth1</strain>
        <tissue evidence="1">Whole animal</tissue>
    </source>
</reference>
<evidence type="ECO:0000313" key="1">
    <source>
        <dbReference type="EMBL" id="KAH3834134.1"/>
    </source>
</evidence>
<gene>
    <name evidence="1" type="ORF">DPMN_107453</name>
</gene>